<evidence type="ECO:0000256" key="1">
    <source>
        <dbReference type="SAM" id="Coils"/>
    </source>
</evidence>
<name>A0A7J7LBS5_9MAGN</name>
<protein>
    <submittedName>
        <fullName evidence="2">Uncharacterized protein</fullName>
    </submittedName>
</protein>
<dbReference type="EMBL" id="JACGCM010002399">
    <property type="protein sequence ID" value="KAF6140131.1"/>
    <property type="molecule type" value="Genomic_DNA"/>
</dbReference>
<sequence length="400" mass="48086">MVPPRRKKWTEEEERTLIGKYEEMLSDNTLSKFKTREKKFRPIAAHVNYLHHSRDPISYQWQWSWKDVSTKVQNMRHQYRLVKQKIRKPEAEEGVEIDWNDGLSHWSNFLRYKNVFGDFPLEEANQRVDILQFMEESFGVGENSVLGLGLDFEYDGEECDDCNINNNVHCNLVKKDTDECFEYEELDSVGPRSKKKRKKMKTLEKQFAQLREREAQLEDCEAERAQERQRREQMREEREQEWDLIMEERKKEKKNREQAREMARKDNNIELETLEKESGERERLRRDERLKIERDWEERMDQRRLEWKKMIDDMMSHHRAAMDQMQLQILHDQQTITTQLLGVLSQWTTQNITGLSHHNGATANTYLSQLIQSLHNLTGMVHSENRIVADNQDDHFIVDG</sequence>
<proteinExistence type="predicted"/>
<keyword evidence="1" id="KW-0175">Coiled coil</keyword>
<dbReference type="Proteomes" id="UP000541444">
    <property type="component" value="Unassembled WGS sequence"/>
</dbReference>
<evidence type="ECO:0000313" key="2">
    <source>
        <dbReference type="EMBL" id="KAF6140131.1"/>
    </source>
</evidence>
<feature type="coiled-coil region" evidence="1">
    <location>
        <begin position="193"/>
        <end position="237"/>
    </location>
</feature>
<dbReference type="AlphaFoldDB" id="A0A7J7LBS5"/>
<keyword evidence="3" id="KW-1185">Reference proteome</keyword>
<accession>A0A7J7LBS5</accession>
<comment type="caution">
    <text evidence="2">The sequence shown here is derived from an EMBL/GenBank/DDBJ whole genome shotgun (WGS) entry which is preliminary data.</text>
</comment>
<evidence type="ECO:0000313" key="3">
    <source>
        <dbReference type="Proteomes" id="UP000541444"/>
    </source>
</evidence>
<organism evidence="2 3">
    <name type="scientific">Kingdonia uniflora</name>
    <dbReference type="NCBI Taxonomy" id="39325"/>
    <lineage>
        <taxon>Eukaryota</taxon>
        <taxon>Viridiplantae</taxon>
        <taxon>Streptophyta</taxon>
        <taxon>Embryophyta</taxon>
        <taxon>Tracheophyta</taxon>
        <taxon>Spermatophyta</taxon>
        <taxon>Magnoliopsida</taxon>
        <taxon>Ranunculales</taxon>
        <taxon>Circaeasteraceae</taxon>
        <taxon>Kingdonia</taxon>
    </lineage>
</organism>
<dbReference type="PANTHER" id="PTHR37076:SF4">
    <property type="entry name" value="HISTONE-LYSINE N-METHYLTRANSFERASE, H3 LYSINE-79 SPECIFIC-LIKE"/>
    <property type="match status" value="1"/>
</dbReference>
<dbReference type="OrthoDB" id="1725125at2759"/>
<dbReference type="PANTHER" id="PTHR37076">
    <property type="entry name" value="HISTONE-LYSINE N-METHYLTRANSFERASE, H3 LYSINE-79 SPECIFIC-LIKE-RELATED"/>
    <property type="match status" value="1"/>
</dbReference>
<gene>
    <name evidence="2" type="ORF">GIB67_028937</name>
</gene>
<reference evidence="2 3" key="1">
    <citation type="journal article" date="2020" name="IScience">
        <title>Genome Sequencing of the Endangered Kingdonia uniflora (Circaeasteraceae, Ranunculales) Reveals Potential Mechanisms of Evolutionary Specialization.</title>
        <authorList>
            <person name="Sun Y."/>
            <person name="Deng T."/>
            <person name="Zhang A."/>
            <person name="Moore M.J."/>
            <person name="Landis J.B."/>
            <person name="Lin N."/>
            <person name="Zhang H."/>
            <person name="Zhang X."/>
            <person name="Huang J."/>
            <person name="Zhang X."/>
            <person name="Sun H."/>
            <person name="Wang H."/>
        </authorList>
    </citation>
    <scope>NUCLEOTIDE SEQUENCE [LARGE SCALE GENOMIC DNA]</scope>
    <source>
        <strain evidence="2">TB1705</strain>
        <tissue evidence="2">Leaf</tissue>
    </source>
</reference>